<keyword evidence="1" id="KW-0175">Coiled coil</keyword>
<protein>
    <recommendedName>
        <fullName evidence="4">G domain-containing protein</fullName>
    </recommendedName>
</protein>
<dbReference type="Proteomes" id="UP001370758">
    <property type="component" value="Unassembled WGS sequence"/>
</dbReference>
<accession>A0AAV9WM70</accession>
<reference evidence="2 3" key="1">
    <citation type="submission" date="2023-08" db="EMBL/GenBank/DDBJ databases">
        <authorList>
            <person name="Palmer J.M."/>
        </authorList>
    </citation>
    <scope>NUCLEOTIDE SEQUENCE [LARGE SCALE GENOMIC DNA]</scope>
    <source>
        <strain evidence="2 3">TWF481</strain>
    </source>
</reference>
<dbReference type="SUPFAM" id="SSF52540">
    <property type="entry name" value="P-loop containing nucleoside triphosphate hydrolases"/>
    <property type="match status" value="1"/>
</dbReference>
<proteinExistence type="predicted"/>
<sequence length="536" mass="59958">MSDEELPPKYEAPPPGTYIPAAQDGPINVLIVGETQQGKSSLVRNIHGYADLPDPNIQIGGGNVSCTRISQYYKVDVKLRSYHLQDPSGNKIEITKDNYKKLCTYDNEDAKVVLSSPESGLPLRTIRFNILDTPGLDDSEGNDMDIMAGILAKVSELSHINAIIYVRNATKNFGDSFKSFFGYLQRSMPSLARGLIIVHSSYTAMGVNSNIRQGKDWAEIRREGFKAATNLELAHFFMDNEPDPNSPLSIVLSLNETAALLSHIKEQPVQPATAFKLLKTPRMEKVDGFIINAVAEVRRLIRNNLDESSKSLSTNELKALDDQSELRRLTRKIQLVTEDIRNYESGPDIALGSVTVDENYSIFGNLIMKQELGLQGKTVNFSADEQIGYVKTSVTGGSKWVEENLQGHRWTGVIAAGIFRSIRGSASFYAKSEVKYRAQIRALKEEKSEAEERFKRIDTLKTSVASVQKSVQQLNLLLGQADELTVVVKRDTMDMKLYPELHQIYTTIEPKLTHGEITAFLRVYNTEIADFYEKYS</sequence>
<gene>
    <name evidence="2" type="ORF">TWF481_000289</name>
</gene>
<evidence type="ECO:0000313" key="2">
    <source>
        <dbReference type="EMBL" id="KAK6511372.1"/>
    </source>
</evidence>
<evidence type="ECO:0000313" key="3">
    <source>
        <dbReference type="Proteomes" id="UP001370758"/>
    </source>
</evidence>
<dbReference type="AlphaFoldDB" id="A0AAV9WM70"/>
<dbReference type="Gene3D" id="3.40.50.300">
    <property type="entry name" value="P-loop containing nucleotide triphosphate hydrolases"/>
    <property type="match status" value="1"/>
</dbReference>
<comment type="caution">
    <text evidence="2">The sequence shown here is derived from an EMBL/GenBank/DDBJ whole genome shotgun (WGS) entry which is preliminary data.</text>
</comment>
<keyword evidence="3" id="KW-1185">Reference proteome</keyword>
<dbReference type="InterPro" id="IPR027417">
    <property type="entry name" value="P-loop_NTPase"/>
</dbReference>
<evidence type="ECO:0008006" key="4">
    <source>
        <dbReference type="Google" id="ProtNLM"/>
    </source>
</evidence>
<feature type="coiled-coil region" evidence="1">
    <location>
        <begin position="433"/>
        <end position="460"/>
    </location>
</feature>
<dbReference type="EMBL" id="JAVHJL010000001">
    <property type="protein sequence ID" value="KAK6511372.1"/>
    <property type="molecule type" value="Genomic_DNA"/>
</dbReference>
<name>A0AAV9WM70_9PEZI</name>
<evidence type="ECO:0000256" key="1">
    <source>
        <dbReference type="SAM" id="Coils"/>
    </source>
</evidence>
<organism evidence="2 3">
    <name type="scientific">Arthrobotrys musiformis</name>
    <dbReference type="NCBI Taxonomy" id="47236"/>
    <lineage>
        <taxon>Eukaryota</taxon>
        <taxon>Fungi</taxon>
        <taxon>Dikarya</taxon>
        <taxon>Ascomycota</taxon>
        <taxon>Pezizomycotina</taxon>
        <taxon>Orbiliomycetes</taxon>
        <taxon>Orbiliales</taxon>
        <taxon>Orbiliaceae</taxon>
        <taxon>Arthrobotrys</taxon>
    </lineage>
</organism>